<dbReference type="EMBL" id="VICH01000008">
    <property type="protein sequence ID" value="TQV66772.1"/>
    <property type="molecule type" value="Genomic_DNA"/>
</dbReference>
<name>A0A545SP60_9RHOB</name>
<organism evidence="1 2">
    <name type="scientific">Aliiroseovarius halocynthiae</name>
    <dbReference type="NCBI Taxonomy" id="985055"/>
    <lineage>
        <taxon>Bacteria</taxon>
        <taxon>Pseudomonadati</taxon>
        <taxon>Pseudomonadota</taxon>
        <taxon>Alphaproteobacteria</taxon>
        <taxon>Rhodobacterales</taxon>
        <taxon>Paracoccaceae</taxon>
        <taxon>Aliiroseovarius</taxon>
    </lineage>
</organism>
<keyword evidence="2" id="KW-1185">Reference proteome</keyword>
<proteinExistence type="predicted"/>
<evidence type="ECO:0000313" key="2">
    <source>
        <dbReference type="Proteomes" id="UP000315816"/>
    </source>
</evidence>
<accession>A0A545SP60</accession>
<dbReference type="Proteomes" id="UP000315816">
    <property type="component" value="Unassembled WGS sequence"/>
</dbReference>
<evidence type="ECO:0000313" key="1">
    <source>
        <dbReference type="EMBL" id="TQV66772.1"/>
    </source>
</evidence>
<sequence length="140" mass="15429">MSLKLDNNPVSTRNREADIRLTIKYTKLPSFSSDQIEAEIFGEDVHPTNKGTLIYAAVYTLDDAAVVSILKRTLAAVDLETQLVALEAIEAFMQSRKTAYGAKELKVSVTKFAADNPNHATEALSTLATISEFEKLFSRC</sequence>
<comment type="caution">
    <text evidence="1">The sequence shown here is derived from an EMBL/GenBank/DDBJ whole genome shotgun (WGS) entry which is preliminary data.</text>
</comment>
<reference evidence="1 2" key="1">
    <citation type="submission" date="2019-06" db="EMBL/GenBank/DDBJ databases">
        <title>A novel species of marine bacteria.</title>
        <authorList>
            <person name="Wang Y."/>
        </authorList>
    </citation>
    <scope>NUCLEOTIDE SEQUENCE [LARGE SCALE GENOMIC DNA]</scope>
    <source>
        <strain evidence="1 2">MA1-10</strain>
    </source>
</reference>
<protein>
    <submittedName>
        <fullName evidence="1">Uncharacterized protein</fullName>
    </submittedName>
</protein>
<dbReference type="RefSeq" id="WP_185960926.1">
    <property type="nucleotide sequence ID" value="NZ_ML660022.1"/>
</dbReference>
<gene>
    <name evidence="1" type="ORF">FIL88_11765</name>
</gene>
<dbReference type="AlphaFoldDB" id="A0A545SP60"/>